<dbReference type="Gene3D" id="3.40.50.1240">
    <property type="entry name" value="Phosphoglycerate mutase-like"/>
    <property type="match status" value="1"/>
</dbReference>
<feature type="region of interest" description="Disordered" evidence="1">
    <location>
        <begin position="1"/>
        <end position="21"/>
    </location>
</feature>
<accession>A0A9W4IBS2</accession>
<evidence type="ECO:0000313" key="2">
    <source>
        <dbReference type="EMBL" id="CAG8273291.1"/>
    </source>
</evidence>
<dbReference type="Proteomes" id="UP001152592">
    <property type="component" value="Unassembled WGS sequence"/>
</dbReference>
<reference evidence="2" key="1">
    <citation type="submission" date="2021-07" db="EMBL/GenBank/DDBJ databases">
        <authorList>
            <person name="Branca A.L. A."/>
        </authorList>
    </citation>
    <scope>NUCLEOTIDE SEQUENCE</scope>
</reference>
<dbReference type="Pfam" id="PF00300">
    <property type="entry name" value="His_Phos_1"/>
    <property type="match status" value="1"/>
</dbReference>
<sequence>MANLGLTSVEQKGRYHPGRDAVSARASDARLWLKARPESEIVVVAHGGLMHFLTGEWEDCSKNEATGWDNAEYRTYEFDTTKIDEDLPLLETPESRLRRGKNGLQPRHEDQSSLRETGLRVWAEQGYAVPE</sequence>
<proteinExistence type="predicted"/>
<dbReference type="InterPro" id="IPR013078">
    <property type="entry name" value="His_Pase_superF_clade-1"/>
</dbReference>
<organism evidence="2 3">
    <name type="scientific">Penicillium salamii</name>
    <dbReference type="NCBI Taxonomy" id="1612424"/>
    <lineage>
        <taxon>Eukaryota</taxon>
        <taxon>Fungi</taxon>
        <taxon>Dikarya</taxon>
        <taxon>Ascomycota</taxon>
        <taxon>Pezizomycotina</taxon>
        <taxon>Eurotiomycetes</taxon>
        <taxon>Eurotiomycetidae</taxon>
        <taxon>Eurotiales</taxon>
        <taxon>Aspergillaceae</taxon>
        <taxon>Penicillium</taxon>
    </lineage>
</organism>
<name>A0A9W4IBS2_9EURO</name>
<comment type="caution">
    <text evidence="2">The sequence shown here is derived from an EMBL/GenBank/DDBJ whole genome shotgun (WGS) entry which is preliminary data.</text>
</comment>
<evidence type="ECO:0000313" key="3">
    <source>
        <dbReference type="Proteomes" id="UP001152592"/>
    </source>
</evidence>
<feature type="compositionally biased region" description="Polar residues" evidence="1">
    <location>
        <begin position="1"/>
        <end position="10"/>
    </location>
</feature>
<protein>
    <submittedName>
        <fullName evidence="2">Uncharacterized protein</fullName>
    </submittedName>
</protein>
<gene>
    <name evidence="2" type="ORF">PSALAMII_LOCUS1219</name>
</gene>
<dbReference type="InterPro" id="IPR029033">
    <property type="entry name" value="His_PPase_superfam"/>
</dbReference>
<feature type="region of interest" description="Disordered" evidence="1">
    <location>
        <begin position="87"/>
        <end position="117"/>
    </location>
</feature>
<dbReference type="AlphaFoldDB" id="A0A9W4IBS2"/>
<evidence type="ECO:0000256" key="1">
    <source>
        <dbReference type="SAM" id="MobiDB-lite"/>
    </source>
</evidence>
<dbReference type="EMBL" id="CAJVPD010000055">
    <property type="protein sequence ID" value="CAG8273291.1"/>
    <property type="molecule type" value="Genomic_DNA"/>
</dbReference>
<dbReference type="SUPFAM" id="SSF53254">
    <property type="entry name" value="Phosphoglycerate mutase-like"/>
    <property type="match status" value="1"/>
</dbReference>
<dbReference type="OrthoDB" id="5418899at2759"/>